<dbReference type="PROSITE" id="PS51419">
    <property type="entry name" value="RAB"/>
    <property type="match status" value="1"/>
</dbReference>
<dbReference type="NCBIfam" id="TIGR00231">
    <property type="entry name" value="small_GTP"/>
    <property type="match status" value="1"/>
</dbReference>
<dbReference type="SUPFAM" id="SSF52540">
    <property type="entry name" value="P-loop containing nucleoside triphosphate hydrolases"/>
    <property type="match status" value="1"/>
</dbReference>
<proteinExistence type="predicted"/>
<dbReference type="PROSITE" id="PS51421">
    <property type="entry name" value="RAS"/>
    <property type="match status" value="1"/>
</dbReference>
<dbReference type="Gene3D" id="3.40.50.300">
    <property type="entry name" value="P-loop containing nucleotide triphosphate hydrolases"/>
    <property type="match status" value="1"/>
</dbReference>
<dbReference type="RefSeq" id="XP_028887065.1">
    <property type="nucleotide sequence ID" value="XM_029021643.1"/>
</dbReference>
<organism evidence="3 4">
    <name type="scientific">Trypanosoma theileri</name>
    <dbReference type="NCBI Taxonomy" id="67003"/>
    <lineage>
        <taxon>Eukaryota</taxon>
        <taxon>Discoba</taxon>
        <taxon>Euglenozoa</taxon>
        <taxon>Kinetoplastea</taxon>
        <taxon>Metakinetoplastina</taxon>
        <taxon>Trypanosomatida</taxon>
        <taxon>Trypanosomatidae</taxon>
        <taxon>Trypanosoma</taxon>
    </lineage>
</organism>
<dbReference type="PRINTS" id="PR00449">
    <property type="entry name" value="RASTRNSFRMNG"/>
</dbReference>
<keyword evidence="4" id="KW-1185">Reference proteome</keyword>
<dbReference type="SMART" id="SM00174">
    <property type="entry name" value="RHO"/>
    <property type="match status" value="1"/>
</dbReference>
<dbReference type="SMART" id="SM00173">
    <property type="entry name" value="RAS"/>
    <property type="match status" value="1"/>
</dbReference>
<dbReference type="GO" id="GO:0005525">
    <property type="term" value="F:GTP binding"/>
    <property type="evidence" value="ECO:0007669"/>
    <property type="project" value="UniProtKB-KW"/>
</dbReference>
<dbReference type="SMART" id="SM00175">
    <property type="entry name" value="RAB"/>
    <property type="match status" value="1"/>
</dbReference>
<evidence type="ECO:0000256" key="1">
    <source>
        <dbReference type="ARBA" id="ARBA00022741"/>
    </source>
</evidence>
<evidence type="ECO:0000256" key="2">
    <source>
        <dbReference type="ARBA" id="ARBA00023134"/>
    </source>
</evidence>
<dbReference type="EMBL" id="NBCO01000002">
    <property type="protein sequence ID" value="ORC92999.1"/>
    <property type="molecule type" value="Genomic_DNA"/>
</dbReference>
<comment type="caution">
    <text evidence="3">The sequence shown here is derived from an EMBL/GenBank/DDBJ whole genome shotgun (WGS) entry which is preliminary data.</text>
</comment>
<gene>
    <name evidence="3" type="ORF">TM35_000023250</name>
</gene>
<dbReference type="GeneID" id="39981423"/>
<dbReference type="VEuPathDB" id="TriTrypDB:TM35_000023250"/>
<dbReference type="OrthoDB" id="5976022at2759"/>
<dbReference type="GO" id="GO:0003924">
    <property type="term" value="F:GTPase activity"/>
    <property type="evidence" value="ECO:0007669"/>
    <property type="project" value="InterPro"/>
</dbReference>
<dbReference type="InterPro" id="IPR027417">
    <property type="entry name" value="P-loop_NTPase"/>
</dbReference>
<protein>
    <submittedName>
        <fullName evidence="3">Putative small GTP-binding protein RAB6</fullName>
    </submittedName>
</protein>
<keyword evidence="1" id="KW-0547">Nucleotide-binding</keyword>
<accession>A0A1X0P8S9</accession>
<dbReference type="Pfam" id="PF00071">
    <property type="entry name" value="Ras"/>
    <property type="match status" value="1"/>
</dbReference>
<evidence type="ECO:0000313" key="3">
    <source>
        <dbReference type="EMBL" id="ORC92999.1"/>
    </source>
</evidence>
<dbReference type="InterPro" id="IPR005225">
    <property type="entry name" value="Small_GTP-bd"/>
</dbReference>
<dbReference type="Proteomes" id="UP000192257">
    <property type="component" value="Unassembled WGS sequence"/>
</dbReference>
<dbReference type="PANTHER" id="PTHR24070">
    <property type="entry name" value="RAS, DI-RAS, AND RHEB FAMILY MEMBERS OF SMALL GTPASE SUPERFAMILY"/>
    <property type="match status" value="1"/>
</dbReference>
<dbReference type="GO" id="GO:0007165">
    <property type="term" value="P:signal transduction"/>
    <property type="evidence" value="ECO:0007669"/>
    <property type="project" value="InterPro"/>
</dbReference>
<dbReference type="AlphaFoldDB" id="A0A1X0P8S9"/>
<dbReference type="STRING" id="67003.A0A1X0P8S9"/>
<evidence type="ECO:0000313" key="4">
    <source>
        <dbReference type="Proteomes" id="UP000192257"/>
    </source>
</evidence>
<dbReference type="GO" id="GO:0016020">
    <property type="term" value="C:membrane"/>
    <property type="evidence" value="ECO:0007669"/>
    <property type="project" value="InterPro"/>
</dbReference>
<keyword evidence="2" id="KW-0342">GTP-binding</keyword>
<dbReference type="InterPro" id="IPR020849">
    <property type="entry name" value="Small_GTPase_Ras-type"/>
</dbReference>
<sequence length="427" mass="48428">MKSPQRSDMLPRSTLQSTPCNLVFVGAEGVGKTTMLRQFTTGVFQASYVPTTLETMIHCHDVDGCSYKLHLCDSSGSSDFRVHRASYLAEADGIVFVFSTTDRNSLQCLINYAEEVLHVRKQSGLRKSIPILLIGTCTDNVQQRHVTLSEAERVASNCLSLLNVRQERQSKRKYNIKKFHNELPVGISTTHPVVEITNLSPFEVTRAIQAMIRMVQYFRAHSRLPTSDVLYPHMEAANLSFPPPNILPYLQSSSDDDIDRESLVTTGFDDVSYIQNKSLMSKMEKEMDGGVLSESSYCTIHDRESIGRKEIVDQCGSTPLVIMNGSHKTPSEKESYSERENAWEDREARCQPVDEIENENQRQQYQIRRSNYDGSTRYQSAWVAAEMCEDPPDARERRTSYDLGSQSTERTVKVGVKHQRCPNCRVM</sequence>
<reference evidence="3 4" key="1">
    <citation type="submission" date="2017-03" db="EMBL/GenBank/DDBJ databases">
        <title>An alternative strategy for trypanosome survival in the mammalian bloodstream revealed through genome and transcriptome analysis of the ubiquitous bovine parasite Trypanosoma (Megatrypanum) theileri.</title>
        <authorList>
            <person name="Kelly S."/>
            <person name="Ivens A."/>
            <person name="Mott A."/>
            <person name="O'Neill E."/>
            <person name="Emms D."/>
            <person name="Macleod O."/>
            <person name="Voorheis P."/>
            <person name="Matthews J."/>
            <person name="Matthews K."/>
            <person name="Carrington M."/>
        </authorList>
    </citation>
    <scope>NUCLEOTIDE SEQUENCE [LARGE SCALE GENOMIC DNA]</scope>
    <source>
        <strain evidence="3">Edinburgh</strain>
    </source>
</reference>
<dbReference type="InterPro" id="IPR001806">
    <property type="entry name" value="Small_GTPase"/>
</dbReference>
<name>A0A1X0P8S9_9TRYP</name>